<protein>
    <submittedName>
        <fullName evidence="4">Enoyl-CoA hydratase</fullName>
    </submittedName>
</protein>
<evidence type="ECO:0000313" key="5">
    <source>
        <dbReference type="Proteomes" id="UP001305928"/>
    </source>
</evidence>
<organism evidence="4 5">
    <name type="scientific">Pseudomonas benzenivorans</name>
    <dbReference type="NCBI Taxonomy" id="556533"/>
    <lineage>
        <taxon>Bacteria</taxon>
        <taxon>Pseudomonadati</taxon>
        <taxon>Pseudomonadota</taxon>
        <taxon>Gammaproteobacteria</taxon>
        <taxon>Pseudomonadales</taxon>
        <taxon>Pseudomonadaceae</taxon>
        <taxon>Pseudomonas</taxon>
    </lineage>
</organism>
<dbReference type="NCBIfam" id="NF004781">
    <property type="entry name" value="PRK06127.1"/>
    <property type="match status" value="1"/>
</dbReference>
<reference evidence="4 5" key="1">
    <citation type="submission" date="2023-11" db="EMBL/GenBank/DDBJ databases">
        <title>Complete genome of Pseudomonas benzenivorans BA3361.</title>
        <authorList>
            <person name="Shin S.Y."/>
            <person name="Song J."/>
            <person name="Kang H."/>
        </authorList>
    </citation>
    <scope>NUCLEOTIDE SEQUENCE [LARGE SCALE GENOMIC DNA]</scope>
    <source>
        <strain evidence="4 5">HNIBRBA3361</strain>
    </source>
</reference>
<dbReference type="InterPro" id="IPR018376">
    <property type="entry name" value="Enoyl-CoA_hyd/isom_CS"/>
</dbReference>
<evidence type="ECO:0000313" key="4">
    <source>
        <dbReference type="EMBL" id="WPC06241.1"/>
    </source>
</evidence>
<dbReference type="InterPro" id="IPR001753">
    <property type="entry name" value="Enoyl-CoA_hydra/iso"/>
</dbReference>
<evidence type="ECO:0000256" key="3">
    <source>
        <dbReference type="RuleBase" id="RU003707"/>
    </source>
</evidence>
<name>A0ABZ0PYN1_9PSED</name>
<dbReference type="PANTHER" id="PTHR11941:SF54">
    <property type="entry name" value="ENOYL-COA HYDRATASE, MITOCHONDRIAL"/>
    <property type="match status" value="1"/>
</dbReference>
<accession>A0ABZ0PYN1</accession>
<dbReference type="CDD" id="cd06558">
    <property type="entry name" value="crotonase-like"/>
    <property type="match status" value="1"/>
</dbReference>
<keyword evidence="2" id="KW-0456">Lyase</keyword>
<dbReference type="PROSITE" id="PS00166">
    <property type="entry name" value="ENOYL_COA_HYDRATASE"/>
    <property type="match status" value="1"/>
</dbReference>
<evidence type="ECO:0000256" key="1">
    <source>
        <dbReference type="ARBA" id="ARBA00005254"/>
    </source>
</evidence>
<dbReference type="EMBL" id="CP137892">
    <property type="protein sequence ID" value="WPC06241.1"/>
    <property type="molecule type" value="Genomic_DNA"/>
</dbReference>
<dbReference type="RefSeq" id="WP_318645422.1">
    <property type="nucleotide sequence ID" value="NZ_CP137892.1"/>
</dbReference>
<proteinExistence type="inferred from homology"/>
<sequence>MTVGRIDLQVTDRVARISINNPSRHNAMSLAMWCQLGDLVSRLDARTDINLIVLRGEGGRAFVSGADIAEFQALRSSDEAVMAYDEAVDRAQSGLQNCRHPVIAVIEGYCFGGGIGLALSCDLRYAAANARFRMPAARLGLGYALSGMQRAVSILGAAQATELFLSARDYDSVEAAQSGLVHRVLRGEGFDEEVETLISRVAANAPLSLRAAKSAIRAAAQVEVPAVAAAAIAQQVELCFRSADYVEGRQAFAERREPRFQGR</sequence>
<gene>
    <name evidence="4" type="ORF">SBP02_05670</name>
</gene>
<dbReference type="SUPFAM" id="SSF52096">
    <property type="entry name" value="ClpP/crotonase"/>
    <property type="match status" value="1"/>
</dbReference>
<dbReference type="Gene3D" id="1.10.12.10">
    <property type="entry name" value="Lyase 2-enoyl-coa Hydratase, Chain A, domain 2"/>
    <property type="match status" value="1"/>
</dbReference>
<dbReference type="InterPro" id="IPR014748">
    <property type="entry name" value="Enoyl-CoA_hydra_C"/>
</dbReference>
<dbReference type="PANTHER" id="PTHR11941">
    <property type="entry name" value="ENOYL-COA HYDRATASE-RELATED"/>
    <property type="match status" value="1"/>
</dbReference>
<dbReference type="Pfam" id="PF00378">
    <property type="entry name" value="ECH_1"/>
    <property type="match status" value="1"/>
</dbReference>
<dbReference type="Proteomes" id="UP001305928">
    <property type="component" value="Chromosome"/>
</dbReference>
<comment type="similarity">
    <text evidence="1 3">Belongs to the enoyl-CoA hydratase/isomerase family.</text>
</comment>
<evidence type="ECO:0000256" key="2">
    <source>
        <dbReference type="ARBA" id="ARBA00023239"/>
    </source>
</evidence>
<keyword evidence="5" id="KW-1185">Reference proteome</keyword>
<dbReference type="Gene3D" id="3.90.226.10">
    <property type="entry name" value="2-enoyl-CoA Hydratase, Chain A, domain 1"/>
    <property type="match status" value="1"/>
</dbReference>
<dbReference type="InterPro" id="IPR029045">
    <property type="entry name" value="ClpP/crotonase-like_dom_sf"/>
</dbReference>